<dbReference type="CTD" id="49809"/>
<proteinExistence type="predicted"/>
<evidence type="ECO:0000256" key="11">
    <source>
        <dbReference type="PROSITE-ProRule" id="PRU00176"/>
    </source>
</evidence>
<evidence type="ECO:0000256" key="3">
    <source>
        <dbReference type="ARBA" id="ARBA00022481"/>
    </source>
</evidence>
<dbReference type="GO" id="GO:0048471">
    <property type="term" value="C:perinuclear region of cytoplasm"/>
    <property type="evidence" value="ECO:0007669"/>
    <property type="project" value="UniProtKB-SubCell"/>
</dbReference>
<feature type="compositionally biased region" description="Basic and acidic residues" evidence="12">
    <location>
        <begin position="206"/>
        <end position="238"/>
    </location>
</feature>
<feature type="compositionally biased region" description="Low complexity" evidence="12">
    <location>
        <begin position="182"/>
        <end position="201"/>
    </location>
</feature>
<dbReference type="AlphaFoldDB" id="A0A6P3WWH5"/>
<dbReference type="SUPFAM" id="SSF54928">
    <property type="entry name" value="RNA-binding domain, RBD"/>
    <property type="match status" value="1"/>
</dbReference>
<evidence type="ECO:0000256" key="7">
    <source>
        <dbReference type="ARBA" id="ARBA00022884"/>
    </source>
</evidence>
<feature type="compositionally biased region" description="Basic and acidic residues" evidence="12">
    <location>
        <begin position="1"/>
        <end position="12"/>
    </location>
</feature>
<dbReference type="OrthoDB" id="48651at2759"/>
<dbReference type="InterPro" id="IPR035979">
    <property type="entry name" value="RBD_domain_sf"/>
</dbReference>
<dbReference type="CDD" id="cd12401">
    <property type="entry name" value="RRM_eIF4H"/>
    <property type="match status" value="1"/>
</dbReference>
<evidence type="ECO:0000259" key="13">
    <source>
        <dbReference type="PROSITE" id="PS50102"/>
    </source>
</evidence>
<dbReference type="GeneID" id="106742113"/>
<dbReference type="GO" id="GO:0003723">
    <property type="term" value="F:RNA binding"/>
    <property type="evidence" value="ECO:0007669"/>
    <property type="project" value="UniProtKB-UniRule"/>
</dbReference>
<keyword evidence="5" id="KW-0396">Initiation factor</keyword>
<organism evidence="14 15">
    <name type="scientific">Dinoponera quadriceps</name>
    <name type="common">South American ant</name>
    <dbReference type="NCBI Taxonomy" id="609295"/>
    <lineage>
        <taxon>Eukaryota</taxon>
        <taxon>Metazoa</taxon>
        <taxon>Ecdysozoa</taxon>
        <taxon>Arthropoda</taxon>
        <taxon>Hexapoda</taxon>
        <taxon>Insecta</taxon>
        <taxon>Pterygota</taxon>
        <taxon>Neoptera</taxon>
        <taxon>Endopterygota</taxon>
        <taxon>Hymenoptera</taxon>
        <taxon>Apocrita</taxon>
        <taxon>Aculeata</taxon>
        <taxon>Formicoidea</taxon>
        <taxon>Formicidae</taxon>
        <taxon>Ponerinae</taxon>
        <taxon>Ponerini</taxon>
        <taxon>Dinoponera</taxon>
    </lineage>
</organism>
<accession>A0A6P3WWH5</accession>
<feature type="region of interest" description="Disordered" evidence="12">
    <location>
        <begin position="1"/>
        <end position="30"/>
    </location>
</feature>
<evidence type="ECO:0000313" key="14">
    <source>
        <dbReference type="Proteomes" id="UP000515204"/>
    </source>
</evidence>
<dbReference type="InterPro" id="IPR034229">
    <property type="entry name" value="eIF4H_RRM"/>
</dbReference>
<keyword evidence="6" id="KW-0597">Phosphoprotein</keyword>
<keyword evidence="4" id="KW-0963">Cytoplasm</keyword>
<evidence type="ECO:0000256" key="10">
    <source>
        <dbReference type="ARBA" id="ARBA00025462"/>
    </source>
</evidence>
<evidence type="ECO:0000256" key="9">
    <source>
        <dbReference type="ARBA" id="ARBA00022990"/>
    </source>
</evidence>
<evidence type="ECO:0000256" key="1">
    <source>
        <dbReference type="ARBA" id="ARBA00004556"/>
    </source>
</evidence>
<dbReference type="FunFam" id="3.30.70.330:FF:000414">
    <property type="entry name" value="Eukaryotic translation initiation factor 4H"/>
    <property type="match status" value="1"/>
</dbReference>
<keyword evidence="7 11" id="KW-0694">RNA-binding</keyword>
<evidence type="ECO:0000256" key="6">
    <source>
        <dbReference type="ARBA" id="ARBA00022553"/>
    </source>
</evidence>
<dbReference type="SMART" id="SM00360">
    <property type="entry name" value="RRM"/>
    <property type="match status" value="1"/>
</dbReference>
<name>A0A6P3WWH5_DINQU</name>
<evidence type="ECO:0000256" key="4">
    <source>
        <dbReference type="ARBA" id="ARBA00022490"/>
    </source>
</evidence>
<feature type="domain" description="RRM" evidence="13">
    <location>
        <begin position="30"/>
        <end position="107"/>
    </location>
</feature>
<dbReference type="InterPro" id="IPR000504">
    <property type="entry name" value="RRM_dom"/>
</dbReference>
<dbReference type="Proteomes" id="UP000515204">
    <property type="component" value="Unplaced"/>
</dbReference>
<evidence type="ECO:0000313" key="15">
    <source>
        <dbReference type="RefSeq" id="XP_014470237.1"/>
    </source>
</evidence>
<sequence>MAGRGGYDDSRDYSSGGYRSRKPLPTEPPYTAYVGNLPNGIVQGDVDKIFEKLNVKVIRLVKDRDTDKFKGFCYVEFEDLADLEAALEMDGAVEVDKSLIKIDVAEGKRNDRSGGFDRRGRGGGGGGSGGGGFKGRDSGRSGYGDDFGYSDRSSHGSSRQGSGWDSRGNRGNYGQFNEDLGSGSRDWSRSASSRSYANRPSLRGSGSDRKPFQDEPFKDPLPDTTGRKRLELKPRTIKDPVNALAESTKNSSIYGGAKPREEKLKMMDK</sequence>
<dbReference type="RefSeq" id="XP_014470237.1">
    <property type="nucleotide sequence ID" value="XM_014614751.1"/>
</dbReference>
<feature type="region of interest" description="Disordered" evidence="12">
    <location>
        <begin position="110"/>
        <end position="269"/>
    </location>
</feature>
<feature type="compositionally biased region" description="Basic and acidic residues" evidence="12">
    <location>
        <begin position="258"/>
        <end position="269"/>
    </location>
</feature>
<dbReference type="PROSITE" id="PS50102">
    <property type="entry name" value="RRM"/>
    <property type="match status" value="1"/>
</dbReference>
<dbReference type="PANTHER" id="PTHR23236:SF11">
    <property type="entry name" value="EUKARYOTIC TRANSLATION INITIATION FACTOR 4H"/>
    <property type="match status" value="1"/>
</dbReference>
<evidence type="ECO:0000256" key="2">
    <source>
        <dbReference type="ARBA" id="ARBA00013856"/>
    </source>
</evidence>
<feature type="compositionally biased region" description="Basic and acidic residues" evidence="12">
    <location>
        <begin position="110"/>
        <end position="120"/>
    </location>
</feature>
<dbReference type="Gene3D" id="3.30.70.330">
    <property type="match status" value="1"/>
</dbReference>
<dbReference type="Pfam" id="PF00076">
    <property type="entry name" value="RRM_1"/>
    <property type="match status" value="1"/>
</dbReference>
<protein>
    <recommendedName>
        <fullName evidence="2">Eukaryotic translation initiation factor 4H</fullName>
    </recommendedName>
</protein>
<feature type="compositionally biased region" description="Gly residues" evidence="12">
    <location>
        <begin position="122"/>
        <end position="133"/>
    </location>
</feature>
<evidence type="ECO:0000256" key="5">
    <source>
        <dbReference type="ARBA" id="ARBA00022540"/>
    </source>
</evidence>
<dbReference type="PANTHER" id="PTHR23236">
    <property type="entry name" value="EUKARYOTIC TRANSLATION INITIATION FACTOR 4B/4H"/>
    <property type="match status" value="1"/>
</dbReference>
<feature type="compositionally biased region" description="Low complexity" evidence="12">
    <location>
        <begin position="144"/>
        <end position="163"/>
    </location>
</feature>
<keyword evidence="9" id="KW-0007">Acetylation</keyword>
<evidence type="ECO:0000256" key="12">
    <source>
        <dbReference type="SAM" id="MobiDB-lite"/>
    </source>
</evidence>
<keyword evidence="14" id="KW-1185">Reference proteome</keyword>
<reference evidence="15" key="1">
    <citation type="submission" date="2025-08" db="UniProtKB">
        <authorList>
            <consortium name="RefSeq"/>
        </authorList>
    </citation>
    <scope>IDENTIFICATION</scope>
</reference>
<comment type="function">
    <text evidence="10">Stimulates the RNA helicase activity of EIF4A in the translation initiation complex. Binds weakly mRNA.</text>
</comment>
<comment type="subcellular location">
    <subcellularLocation>
        <location evidence="1">Cytoplasm</location>
        <location evidence="1">Perinuclear region</location>
    </subcellularLocation>
</comment>
<keyword evidence="3" id="KW-0488">Methylation</keyword>
<keyword evidence="8" id="KW-0648">Protein biosynthesis</keyword>
<dbReference type="GO" id="GO:0003743">
    <property type="term" value="F:translation initiation factor activity"/>
    <property type="evidence" value="ECO:0007669"/>
    <property type="project" value="UniProtKB-KW"/>
</dbReference>
<evidence type="ECO:0000256" key="8">
    <source>
        <dbReference type="ARBA" id="ARBA00022917"/>
    </source>
</evidence>
<gene>
    <name evidence="15" type="primary">LOC106742113</name>
</gene>
<dbReference type="InterPro" id="IPR012677">
    <property type="entry name" value="Nucleotide-bd_a/b_plait_sf"/>
</dbReference>